<organism evidence="1">
    <name type="scientific">Rhodnius neglectus</name>
    <dbReference type="NCBI Taxonomy" id="72488"/>
    <lineage>
        <taxon>Eukaryota</taxon>
        <taxon>Metazoa</taxon>
        <taxon>Ecdysozoa</taxon>
        <taxon>Arthropoda</taxon>
        <taxon>Hexapoda</taxon>
        <taxon>Insecta</taxon>
        <taxon>Pterygota</taxon>
        <taxon>Neoptera</taxon>
        <taxon>Paraneoptera</taxon>
        <taxon>Hemiptera</taxon>
        <taxon>Heteroptera</taxon>
        <taxon>Panheteroptera</taxon>
        <taxon>Cimicomorpha</taxon>
        <taxon>Reduviidae</taxon>
        <taxon>Triatominae</taxon>
        <taxon>Rhodnius</taxon>
    </lineage>
</organism>
<dbReference type="Gene3D" id="3.40.1440.10">
    <property type="entry name" value="GIY-YIG endonuclease"/>
    <property type="match status" value="1"/>
</dbReference>
<sequence>SDCQESPSKHYIVFPYINTLSEKINKLLHSYNIIPAWKSGNTIKQFFTKTKSKIQTDKLSNIIYKINCQDFHSCYVGQTSQYLKEKLYQHQYDCKTKKDDNSTALLRHRIDKHNFDFQNVTVLDKEKKNNTNEIF</sequence>
<evidence type="ECO:0000313" key="1">
    <source>
        <dbReference type="EMBL" id="JAI53108.1"/>
    </source>
</evidence>
<name>A0A0P4VLR1_9HEMI</name>
<dbReference type="AlphaFoldDB" id="A0A0P4VLR1"/>
<feature type="non-terminal residue" evidence="1">
    <location>
        <position position="1"/>
    </location>
</feature>
<keyword evidence="1" id="KW-0808">Transferase</keyword>
<keyword evidence="1" id="KW-0695">RNA-directed DNA polymerase</keyword>
<proteinExistence type="evidence at transcript level"/>
<dbReference type="GO" id="GO:0003964">
    <property type="term" value="F:RNA-directed DNA polymerase activity"/>
    <property type="evidence" value="ECO:0007669"/>
    <property type="project" value="UniProtKB-KW"/>
</dbReference>
<accession>A0A0P4VLR1</accession>
<dbReference type="InterPro" id="IPR035901">
    <property type="entry name" value="GIY-YIG_endonuc_sf"/>
</dbReference>
<dbReference type="EMBL" id="GDKW01003487">
    <property type="protein sequence ID" value="JAI53108.1"/>
    <property type="molecule type" value="mRNA"/>
</dbReference>
<protein>
    <submittedName>
        <fullName evidence="1">Putative reverse transcriptase</fullName>
    </submittedName>
</protein>
<keyword evidence="1" id="KW-0548">Nucleotidyltransferase</keyword>
<reference evidence="1" key="1">
    <citation type="journal article" date="2016" name="PLoS Negl. Trop. Dis.">
        <title>A Deep Insight into the Sialome of Rhodnius neglectus, a Vector of Chagas Disease.</title>
        <authorList>
            <person name="Santiago P.B."/>
            <person name="Assumpcao T.C."/>
            <person name="Araujo C.N."/>
            <person name="Bastos I.M."/>
            <person name="Neves D."/>
            <person name="Silva I.G."/>
            <person name="Charneau S."/>
            <person name="Queiroz R.M."/>
            <person name="Raiol T."/>
            <person name="Oliveira J.V."/>
            <person name="Sousa M.V."/>
            <person name="Calvo E."/>
            <person name="Ribeiro J.M."/>
            <person name="Santana J.M."/>
        </authorList>
    </citation>
    <scope>NUCLEOTIDE SEQUENCE</scope>
    <source>
        <tissue evidence="1">Salivary glands</tissue>
    </source>
</reference>